<dbReference type="Gene3D" id="2.40.10.10">
    <property type="entry name" value="Trypsin-like serine proteases"/>
    <property type="match status" value="2"/>
</dbReference>
<dbReference type="PANTHER" id="PTHR15462">
    <property type="entry name" value="SERINE PROTEASE"/>
    <property type="match status" value="1"/>
</dbReference>
<reference evidence="3" key="1">
    <citation type="submission" date="2022-07" db="EMBL/GenBank/DDBJ databases">
        <title>Fungi with potential for degradation of polypropylene.</title>
        <authorList>
            <person name="Gostincar C."/>
        </authorList>
    </citation>
    <scope>NUCLEOTIDE SEQUENCE</scope>
    <source>
        <strain evidence="3">EXF-13308</strain>
    </source>
</reference>
<keyword evidence="4" id="KW-1185">Reference proteome</keyword>
<keyword evidence="1" id="KW-0732">Signal</keyword>
<dbReference type="InterPro" id="IPR009003">
    <property type="entry name" value="Peptidase_S1_PA"/>
</dbReference>
<dbReference type="EMBL" id="JANBVO010000073">
    <property type="protein sequence ID" value="KAJ9131063.1"/>
    <property type="molecule type" value="Genomic_DNA"/>
</dbReference>
<evidence type="ECO:0000313" key="3">
    <source>
        <dbReference type="EMBL" id="KAJ9131063.1"/>
    </source>
</evidence>
<organism evidence="3 4">
    <name type="scientific">Pleurostoma richardsiae</name>
    <dbReference type="NCBI Taxonomy" id="41990"/>
    <lineage>
        <taxon>Eukaryota</taxon>
        <taxon>Fungi</taxon>
        <taxon>Dikarya</taxon>
        <taxon>Ascomycota</taxon>
        <taxon>Pezizomycotina</taxon>
        <taxon>Sordariomycetes</taxon>
        <taxon>Sordariomycetidae</taxon>
        <taxon>Calosphaeriales</taxon>
        <taxon>Pleurostomataceae</taxon>
        <taxon>Pleurostoma</taxon>
    </lineage>
</organism>
<dbReference type="Proteomes" id="UP001174694">
    <property type="component" value="Unassembled WGS sequence"/>
</dbReference>
<evidence type="ECO:0000259" key="2">
    <source>
        <dbReference type="Pfam" id="PF00089"/>
    </source>
</evidence>
<dbReference type="SUPFAM" id="SSF50494">
    <property type="entry name" value="Trypsin-like serine proteases"/>
    <property type="match status" value="1"/>
</dbReference>
<accession>A0AA38R9H0</accession>
<gene>
    <name evidence="3" type="ORF">NKR23_g11900</name>
</gene>
<dbReference type="GO" id="GO:0004252">
    <property type="term" value="F:serine-type endopeptidase activity"/>
    <property type="evidence" value="ECO:0007669"/>
    <property type="project" value="InterPro"/>
</dbReference>
<dbReference type="PANTHER" id="PTHR15462:SF8">
    <property type="entry name" value="SERINE PROTEASE"/>
    <property type="match status" value="1"/>
</dbReference>
<evidence type="ECO:0000313" key="4">
    <source>
        <dbReference type="Proteomes" id="UP001174694"/>
    </source>
</evidence>
<name>A0AA38R9H0_9PEZI</name>
<feature type="domain" description="Peptidase S1" evidence="2">
    <location>
        <begin position="38"/>
        <end position="215"/>
    </location>
</feature>
<dbReference type="AlphaFoldDB" id="A0AA38R9H0"/>
<dbReference type="Pfam" id="PF00089">
    <property type="entry name" value="Trypsin"/>
    <property type="match status" value="1"/>
</dbReference>
<protein>
    <recommendedName>
        <fullName evidence="2">Peptidase S1 domain-containing protein</fullName>
    </recommendedName>
</protein>
<evidence type="ECO:0000256" key="1">
    <source>
        <dbReference type="ARBA" id="ARBA00022729"/>
    </source>
</evidence>
<comment type="caution">
    <text evidence="3">The sequence shown here is derived from an EMBL/GenBank/DDBJ whole genome shotgun (WGS) entry which is preliminary data.</text>
</comment>
<dbReference type="InterPro" id="IPR043504">
    <property type="entry name" value="Peptidase_S1_PA_chymotrypsin"/>
</dbReference>
<sequence length="402" mass="45211">MNLNDLSILFGILCLTPKNSHVRRTDFAPDGKYRAICKLFLQFRKYEYVATGWLIDSSTVVTAGHNVYDWRDGYLVSVKAFTGYYGPKSEYDPKVDRRHGRCVILPYAWIAKEYENYDVALIALEKPFTISTSVKYTNTPETETKRYLGVVGYPTDLDNGDSMYEGFVETTYDLSKYGMMLAYQVDTMGGNSGSPVLRMNDDGLTMTAIGVHCYGDIAQALDWFFKSKAKCLTNHTVRSVTKDASVAVSQIHREILTAALTESFPSVEHKAIDRIIDLTKTIKTILGDKRQRPDELTAVNQRFWLMMTSYEHSNEEDGRTCAEIKIVSFHFTDSAVKTLAGKGGTEILNVRFGFNVDAFEFNNDRWMDVKDVIPGELVNKGHASINSANNSLEIQLANGDIS</sequence>
<dbReference type="GO" id="GO:0006508">
    <property type="term" value="P:proteolysis"/>
    <property type="evidence" value="ECO:0007669"/>
    <property type="project" value="InterPro"/>
</dbReference>
<proteinExistence type="predicted"/>
<dbReference type="InterPro" id="IPR001254">
    <property type="entry name" value="Trypsin_dom"/>
</dbReference>
<dbReference type="InterPro" id="IPR050966">
    <property type="entry name" value="Glutamyl_endopeptidase"/>
</dbReference>